<dbReference type="SMART" id="SM00034">
    <property type="entry name" value="CLECT"/>
    <property type="match status" value="1"/>
</dbReference>
<dbReference type="CDD" id="cd00037">
    <property type="entry name" value="CLECT"/>
    <property type="match status" value="1"/>
</dbReference>
<keyword evidence="4" id="KW-1185">Reference proteome</keyword>
<dbReference type="PANTHER" id="PTHR22803">
    <property type="entry name" value="MANNOSE, PHOSPHOLIPASE, LECTIN RECEPTOR RELATED"/>
    <property type="match status" value="1"/>
</dbReference>
<dbReference type="SUPFAM" id="SSF56436">
    <property type="entry name" value="C-type lectin-like"/>
    <property type="match status" value="1"/>
</dbReference>
<evidence type="ECO:0000259" key="2">
    <source>
        <dbReference type="PROSITE" id="PS50041"/>
    </source>
</evidence>
<dbReference type="InterPro" id="IPR016187">
    <property type="entry name" value="CTDL_fold"/>
</dbReference>
<gene>
    <name evidence="3" type="ORF">RRG08_061067</name>
</gene>
<feature type="domain" description="C-type lectin" evidence="2">
    <location>
        <begin position="36"/>
        <end position="152"/>
    </location>
</feature>
<name>A0AAE0ZSX6_9GAST</name>
<evidence type="ECO:0000313" key="4">
    <source>
        <dbReference type="Proteomes" id="UP001283361"/>
    </source>
</evidence>
<dbReference type="InterPro" id="IPR016186">
    <property type="entry name" value="C-type_lectin-like/link_sf"/>
</dbReference>
<keyword evidence="1" id="KW-0732">Signal</keyword>
<proteinExistence type="predicted"/>
<sequence>MSFIQPSPMILFMLMVIVTSASSARFCSGSWTESPYSGTCIKVFESSKTWGEARTSCQSFGADLVRILNARMNTLIYDLIKLVRAKYFWLGLHARPNGVFRWLDDSTKANYTHWVTQPPKHHDRPVAAEMRKGQGGKWHHYSQDYQQGYVCEKLAGKL</sequence>
<dbReference type="InterPro" id="IPR050111">
    <property type="entry name" value="C-type_lectin/snaclec_domain"/>
</dbReference>
<dbReference type="PROSITE" id="PS50041">
    <property type="entry name" value="C_TYPE_LECTIN_2"/>
    <property type="match status" value="1"/>
</dbReference>
<feature type="chain" id="PRO_5042149909" description="C-type lectin domain-containing protein" evidence="1">
    <location>
        <begin position="24"/>
        <end position="158"/>
    </location>
</feature>
<reference evidence="3" key="1">
    <citation type="journal article" date="2023" name="G3 (Bethesda)">
        <title>A reference genome for the long-term kleptoplast-retaining sea slug Elysia crispata morphotype clarki.</title>
        <authorList>
            <person name="Eastman K.E."/>
            <person name="Pendleton A.L."/>
            <person name="Shaikh M.A."/>
            <person name="Suttiyut T."/>
            <person name="Ogas R."/>
            <person name="Tomko P."/>
            <person name="Gavelis G."/>
            <person name="Widhalm J.R."/>
            <person name="Wisecaver J.H."/>
        </authorList>
    </citation>
    <scope>NUCLEOTIDE SEQUENCE</scope>
    <source>
        <strain evidence="3">ECLA1</strain>
    </source>
</reference>
<dbReference type="Gene3D" id="3.10.100.10">
    <property type="entry name" value="Mannose-Binding Protein A, subunit A"/>
    <property type="match status" value="1"/>
</dbReference>
<evidence type="ECO:0000256" key="1">
    <source>
        <dbReference type="SAM" id="SignalP"/>
    </source>
</evidence>
<organism evidence="3 4">
    <name type="scientific">Elysia crispata</name>
    <name type="common">lettuce slug</name>
    <dbReference type="NCBI Taxonomy" id="231223"/>
    <lineage>
        <taxon>Eukaryota</taxon>
        <taxon>Metazoa</taxon>
        <taxon>Spiralia</taxon>
        <taxon>Lophotrochozoa</taxon>
        <taxon>Mollusca</taxon>
        <taxon>Gastropoda</taxon>
        <taxon>Heterobranchia</taxon>
        <taxon>Euthyneura</taxon>
        <taxon>Panpulmonata</taxon>
        <taxon>Sacoglossa</taxon>
        <taxon>Placobranchoidea</taxon>
        <taxon>Plakobranchidae</taxon>
        <taxon>Elysia</taxon>
    </lineage>
</organism>
<feature type="signal peptide" evidence="1">
    <location>
        <begin position="1"/>
        <end position="23"/>
    </location>
</feature>
<dbReference type="AlphaFoldDB" id="A0AAE0ZSX6"/>
<dbReference type="InterPro" id="IPR001304">
    <property type="entry name" value="C-type_lectin-like"/>
</dbReference>
<comment type="caution">
    <text evidence="3">The sequence shown here is derived from an EMBL/GenBank/DDBJ whole genome shotgun (WGS) entry which is preliminary data.</text>
</comment>
<evidence type="ECO:0000313" key="3">
    <source>
        <dbReference type="EMBL" id="KAK3774964.1"/>
    </source>
</evidence>
<protein>
    <recommendedName>
        <fullName evidence="2">C-type lectin domain-containing protein</fullName>
    </recommendedName>
</protein>
<accession>A0AAE0ZSX6</accession>
<dbReference type="Proteomes" id="UP001283361">
    <property type="component" value="Unassembled WGS sequence"/>
</dbReference>
<dbReference type="Pfam" id="PF00059">
    <property type="entry name" value="Lectin_C"/>
    <property type="match status" value="1"/>
</dbReference>
<dbReference type="EMBL" id="JAWDGP010003370">
    <property type="protein sequence ID" value="KAK3774964.1"/>
    <property type="molecule type" value="Genomic_DNA"/>
</dbReference>